<dbReference type="CDD" id="cd00200">
    <property type="entry name" value="WD40"/>
    <property type="match status" value="1"/>
</dbReference>
<dbReference type="InterPro" id="IPR001680">
    <property type="entry name" value="WD40_rpt"/>
</dbReference>
<dbReference type="InterPro" id="IPR036322">
    <property type="entry name" value="WD40_repeat_dom_sf"/>
</dbReference>
<dbReference type="OrthoDB" id="674604at2759"/>
<feature type="repeat" description="WD" evidence="3">
    <location>
        <begin position="174"/>
        <end position="215"/>
    </location>
</feature>
<keyword evidence="2" id="KW-0677">Repeat</keyword>
<name>A0A0C9WC25_9AGAM</name>
<dbReference type="InterPro" id="IPR020472">
    <property type="entry name" value="WD40_PAC1"/>
</dbReference>
<reference evidence="4 5" key="1">
    <citation type="submission" date="2014-04" db="EMBL/GenBank/DDBJ databases">
        <title>Evolutionary Origins and Diversification of the Mycorrhizal Mutualists.</title>
        <authorList>
            <consortium name="DOE Joint Genome Institute"/>
            <consortium name="Mycorrhizal Genomics Consortium"/>
            <person name="Kohler A."/>
            <person name="Kuo A."/>
            <person name="Nagy L.G."/>
            <person name="Floudas D."/>
            <person name="Copeland A."/>
            <person name="Barry K.W."/>
            <person name="Cichocki N."/>
            <person name="Veneault-Fourrey C."/>
            <person name="LaButti K."/>
            <person name="Lindquist E.A."/>
            <person name="Lipzen A."/>
            <person name="Lundell T."/>
            <person name="Morin E."/>
            <person name="Murat C."/>
            <person name="Riley R."/>
            <person name="Ohm R."/>
            <person name="Sun H."/>
            <person name="Tunlid A."/>
            <person name="Henrissat B."/>
            <person name="Grigoriev I.V."/>
            <person name="Hibbett D.S."/>
            <person name="Martin F."/>
        </authorList>
    </citation>
    <scope>NUCLEOTIDE SEQUENCE [LARGE SCALE GENOMIC DNA]</scope>
    <source>
        <strain evidence="4 5">MD-312</strain>
    </source>
</reference>
<dbReference type="PROSITE" id="PS50294">
    <property type="entry name" value="WD_REPEATS_REGION"/>
    <property type="match status" value="3"/>
</dbReference>
<sequence>MVKELLHCHNNEIYSLSISFDGKRLASATYGSIRVRDCVEWEVILDLSGHSWWVHCVRFSPDAKLLASAGHDGELFLWDSETGEKLRTMMGHNSTLAVWEAAFSPDGRKPASCSQDATLRVWDIHTAEMIAGLFEAESYCLFFSPDGRTIACGSSNSSLVVLDADTGSMILGPLKRHSSSICFVAYSPDSSTICTGSYDHTICLWDAATGDLLLEPLRAHKRPVSPVAFSPDGRYILSGSWDNTLKLWNSASGELVKFSDSDLWDNEADTLLDLPAVMMPCAAAADVAIRAGLSEGIMDLLDLSAAAFPSGLSSRQLHPKPRSSTL</sequence>
<evidence type="ECO:0000256" key="2">
    <source>
        <dbReference type="ARBA" id="ARBA00022737"/>
    </source>
</evidence>
<dbReference type="HOGENOM" id="CLU_000288_57_33_1"/>
<dbReference type="InterPro" id="IPR019775">
    <property type="entry name" value="WD40_repeat_CS"/>
</dbReference>
<evidence type="ECO:0000313" key="5">
    <source>
        <dbReference type="Proteomes" id="UP000053820"/>
    </source>
</evidence>
<evidence type="ECO:0000313" key="4">
    <source>
        <dbReference type="EMBL" id="KIJ61676.1"/>
    </source>
</evidence>
<gene>
    <name evidence="4" type="ORF">HYDPIDRAFT_115458</name>
</gene>
<dbReference type="PROSITE" id="PS50082">
    <property type="entry name" value="WD_REPEATS_2"/>
    <property type="match status" value="4"/>
</dbReference>
<dbReference type="PANTHER" id="PTHR19879:SF9">
    <property type="entry name" value="TRANSCRIPTION INITIATION FACTOR TFIID SUBUNIT 5"/>
    <property type="match status" value="1"/>
</dbReference>
<keyword evidence="1 3" id="KW-0853">WD repeat</keyword>
<dbReference type="SUPFAM" id="SSF50978">
    <property type="entry name" value="WD40 repeat-like"/>
    <property type="match status" value="1"/>
</dbReference>
<feature type="repeat" description="WD" evidence="3">
    <location>
        <begin position="217"/>
        <end position="258"/>
    </location>
</feature>
<feature type="repeat" description="WD" evidence="3">
    <location>
        <begin position="47"/>
        <end position="88"/>
    </location>
</feature>
<dbReference type="PANTHER" id="PTHR19879">
    <property type="entry name" value="TRANSCRIPTION INITIATION FACTOR TFIID"/>
    <property type="match status" value="1"/>
</dbReference>
<evidence type="ECO:0008006" key="6">
    <source>
        <dbReference type="Google" id="ProtNLM"/>
    </source>
</evidence>
<proteinExistence type="predicted"/>
<dbReference type="Proteomes" id="UP000053820">
    <property type="component" value="Unassembled WGS sequence"/>
</dbReference>
<dbReference type="PROSITE" id="PS00678">
    <property type="entry name" value="WD_REPEATS_1"/>
    <property type="match status" value="2"/>
</dbReference>
<accession>A0A0C9WC25</accession>
<protein>
    <recommendedName>
        <fullName evidence="6">WD40 repeat-like protein</fullName>
    </recommendedName>
</protein>
<dbReference type="SMART" id="SM00320">
    <property type="entry name" value="WD40"/>
    <property type="match status" value="6"/>
</dbReference>
<dbReference type="Gene3D" id="2.130.10.10">
    <property type="entry name" value="YVTN repeat-like/Quinoprotein amine dehydrogenase"/>
    <property type="match status" value="2"/>
</dbReference>
<dbReference type="PRINTS" id="PR00320">
    <property type="entry name" value="GPROTEINBRPT"/>
</dbReference>
<dbReference type="Pfam" id="PF00400">
    <property type="entry name" value="WD40"/>
    <property type="match status" value="6"/>
</dbReference>
<evidence type="ECO:0000256" key="3">
    <source>
        <dbReference type="PROSITE-ProRule" id="PRU00221"/>
    </source>
</evidence>
<keyword evidence="5" id="KW-1185">Reference proteome</keyword>
<dbReference type="EMBL" id="KN839860">
    <property type="protein sequence ID" value="KIJ61676.1"/>
    <property type="molecule type" value="Genomic_DNA"/>
</dbReference>
<evidence type="ECO:0000256" key="1">
    <source>
        <dbReference type="ARBA" id="ARBA00022574"/>
    </source>
</evidence>
<dbReference type="AlphaFoldDB" id="A0A0C9WC25"/>
<feature type="repeat" description="WD" evidence="3">
    <location>
        <begin position="98"/>
        <end position="132"/>
    </location>
</feature>
<organism evidence="4 5">
    <name type="scientific">Hydnomerulius pinastri MD-312</name>
    <dbReference type="NCBI Taxonomy" id="994086"/>
    <lineage>
        <taxon>Eukaryota</taxon>
        <taxon>Fungi</taxon>
        <taxon>Dikarya</taxon>
        <taxon>Basidiomycota</taxon>
        <taxon>Agaricomycotina</taxon>
        <taxon>Agaricomycetes</taxon>
        <taxon>Agaricomycetidae</taxon>
        <taxon>Boletales</taxon>
        <taxon>Boletales incertae sedis</taxon>
        <taxon>Leucogyrophana</taxon>
    </lineage>
</organism>
<dbReference type="InterPro" id="IPR015943">
    <property type="entry name" value="WD40/YVTN_repeat-like_dom_sf"/>
</dbReference>